<dbReference type="InterPro" id="IPR016032">
    <property type="entry name" value="Sig_transdc_resp-reg_C-effctor"/>
</dbReference>
<evidence type="ECO:0000313" key="3">
    <source>
        <dbReference type="Proteomes" id="UP000199207"/>
    </source>
</evidence>
<dbReference type="GO" id="GO:0003677">
    <property type="term" value="F:DNA binding"/>
    <property type="evidence" value="ECO:0007669"/>
    <property type="project" value="InterPro"/>
</dbReference>
<evidence type="ECO:0000259" key="1">
    <source>
        <dbReference type="PROSITE" id="PS50043"/>
    </source>
</evidence>
<reference evidence="2 3" key="1">
    <citation type="submission" date="2016-10" db="EMBL/GenBank/DDBJ databases">
        <authorList>
            <person name="de Groot N.N."/>
        </authorList>
    </citation>
    <scope>NUCLEOTIDE SEQUENCE [LARGE SCALE GENOMIC DNA]</scope>
    <source>
        <strain evidence="2 3">CGMCC 4.5739</strain>
    </source>
</reference>
<dbReference type="Pfam" id="PF00196">
    <property type="entry name" value="GerE"/>
    <property type="match status" value="1"/>
</dbReference>
<dbReference type="PROSITE" id="PS50043">
    <property type="entry name" value="HTH_LUXR_2"/>
    <property type="match status" value="1"/>
</dbReference>
<dbReference type="InterPro" id="IPR036388">
    <property type="entry name" value="WH-like_DNA-bd_sf"/>
</dbReference>
<accession>A0A1I1RK69</accession>
<sequence>MQEPDEIDAMATRVYRERVIHPTDSSAQLATRLDAGLDTVNEAERKLSALGLLRRSPGGGWVAISPESAADELLGPAEQDILQRRIALAATRARLHALTGDYLEARSMRSARSNIEIVEGIDHIRAVIDDLARTCSRSLDTMHPGSGHSEQAIRAALPLDLEILARGVVMRTLFEHQARSNRATVHLAEKITAAGAEVRSTGLLPSRILVYDRNCAMLPLDPERPRSGVALVRDPAVLGFLMRLFEHYWERALPFTEEQREADPAPTGVEREVLVLMAAGKKNEAIAHHLGMSVRSVSRIVSGLMERLEARSRFQAGVRTVQNGWLS</sequence>
<feature type="domain" description="HTH luxR-type" evidence="1">
    <location>
        <begin position="259"/>
        <end position="324"/>
    </location>
</feature>
<dbReference type="SUPFAM" id="SSF46894">
    <property type="entry name" value="C-terminal effector domain of the bipartite response regulators"/>
    <property type="match status" value="1"/>
</dbReference>
<dbReference type="SMART" id="SM00421">
    <property type="entry name" value="HTH_LUXR"/>
    <property type="match status" value="1"/>
</dbReference>
<name>A0A1I1RK69_9ACTN</name>
<dbReference type="SUPFAM" id="SSF46785">
    <property type="entry name" value="Winged helix' DNA-binding domain"/>
    <property type="match status" value="1"/>
</dbReference>
<dbReference type="InterPro" id="IPR036390">
    <property type="entry name" value="WH_DNA-bd_sf"/>
</dbReference>
<organism evidence="2 3">
    <name type="scientific">Streptomyces aidingensis</name>
    <dbReference type="NCBI Taxonomy" id="910347"/>
    <lineage>
        <taxon>Bacteria</taxon>
        <taxon>Bacillati</taxon>
        <taxon>Actinomycetota</taxon>
        <taxon>Actinomycetes</taxon>
        <taxon>Kitasatosporales</taxon>
        <taxon>Streptomycetaceae</taxon>
        <taxon>Streptomyces</taxon>
    </lineage>
</organism>
<dbReference type="EMBL" id="FOLM01000013">
    <property type="protein sequence ID" value="SFD32033.1"/>
    <property type="molecule type" value="Genomic_DNA"/>
</dbReference>
<dbReference type="STRING" id="910347.SAMN05421773_11326"/>
<dbReference type="InterPro" id="IPR051797">
    <property type="entry name" value="TrmB-like"/>
</dbReference>
<keyword evidence="3" id="KW-1185">Reference proteome</keyword>
<dbReference type="PANTHER" id="PTHR34293:SF1">
    <property type="entry name" value="HTH-TYPE TRANSCRIPTIONAL REGULATOR TRMBL2"/>
    <property type="match status" value="1"/>
</dbReference>
<dbReference type="InterPro" id="IPR000792">
    <property type="entry name" value="Tscrpt_reg_LuxR_C"/>
</dbReference>
<protein>
    <submittedName>
        <fullName evidence="2">Regulatory protein, luxR family</fullName>
    </submittedName>
</protein>
<dbReference type="Proteomes" id="UP000199207">
    <property type="component" value="Unassembled WGS sequence"/>
</dbReference>
<dbReference type="PANTHER" id="PTHR34293">
    <property type="entry name" value="HTH-TYPE TRANSCRIPTIONAL REGULATOR TRMBL2"/>
    <property type="match status" value="1"/>
</dbReference>
<dbReference type="Gene3D" id="1.10.10.10">
    <property type="entry name" value="Winged helix-like DNA-binding domain superfamily/Winged helix DNA-binding domain"/>
    <property type="match status" value="2"/>
</dbReference>
<evidence type="ECO:0000313" key="2">
    <source>
        <dbReference type="EMBL" id="SFD32033.1"/>
    </source>
</evidence>
<dbReference type="CDD" id="cd06170">
    <property type="entry name" value="LuxR_C_like"/>
    <property type="match status" value="1"/>
</dbReference>
<proteinExistence type="predicted"/>
<dbReference type="GO" id="GO:0006355">
    <property type="term" value="P:regulation of DNA-templated transcription"/>
    <property type="evidence" value="ECO:0007669"/>
    <property type="project" value="InterPro"/>
</dbReference>
<dbReference type="AlphaFoldDB" id="A0A1I1RK69"/>
<gene>
    <name evidence="2" type="ORF">SAMN05421773_11326</name>
</gene>